<protein>
    <submittedName>
        <fullName evidence="3">FIG146085: 3'-to-5' oligoribonuclease A, Bacillus type</fullName>
    </submittedName>
</protein>
<feature type="domain" description="DDH" evidence="1">
    <location>
        <begin position="16"/>
        <end position="155"/>
    </location>
</feature>
<dbReference type="SUPFAM" id="SSF64182">
    <property type="entry name" value="DHH phosphoesterases"/>
    <property type="match status" value="1"/>
</dbReference>
<gene>
    <name evidence="3" type="ORF">CAAU_1452</name>
</gene>
<name>I7J577_9CLOT</name>
<dbReference type="EMBL" id="CAKP01000081">
    <property type="protein sequence ID" value="CCJ33536.1"/>
    <property type="molecule type" value="Genomic_DNA"/>
</dbReference>
<dbReference type="AlphaFoldDB" id="I7J577"/>
<dbReference type="Pfam" id="PF01368">
    <property type="entry name" value="DHH"/>
    <property type="match status" value="1"/>
</dbReference>
<evidence type="ECO:0000259" key="2">
    <source>
        <dbReference type="Pfam" id="PF02272"/>
    </source>
</evidence>
<dbReference type="InterPro" id="IPR051319">
    <property type="entry name" value="Oligoribo/pAp-PDE_c-di-AMP_PDE"/>
</dbReference>
<dbReference type="Gene3D" id="3.10.310.30">
    <property type="match status" value="1"/>
</dbReference>
<dbReference type="InterPro" id="IPR038763">
    <property type="entry name" value="DHH_sf"/>
</dbReference>
<dbReference type="Gene3D" id="3.90.1640.10">
    <property type="entry name" value="inorganic pyrophosphatase (n-terminal core)"/>
    <property type="match status" value="1"/>
</dbReference>
<evidence type="ECO:0000313" key="4">
    <source>
        <dbReference type="Proteomes" id="UP000007652"/>
    </source>
</evidence>
<organism evidence="3 4">
    <name type="scientific">Caloramator australicus RC3</name>
    <dbReference type="NCBI Taxonomy" id="857293"/>
    <lineage>
        <taxon>Bacteria</taxon>
        <taxon>Bacillati</taxon>
        <taxon>Bacillota</taxon>
        <taxon>Clostridia</taxon>
        <taxon>Eubacteriales</taxon>
        <taxon>Clostridiaceae</taxon>
        <taxon>Caloramator</taxon>
    </lineage>
</organism>
<keyword evidence="4" id="KW-1185">Reference proteome</keyword>
<dbReference type="Pfam" id="PF02272">
    <property type="entry name" value="DHHA1"/>
    <property type="match status" value="1"/>
</dbReference>
<feature type="domain" description="DHHA1" evidence="2">
    <location>
        <begin position="232"/>
        <end position="309"/>
    </location>
</feature>
<comment type="caution">
    <text evidence="3">The sequence shown here is derived from an EMBL/GenBank/DDBJ whole genome shotgun (WGS) entry which is preliminary data.</text>
</comment>
<dbReference type="InterPro" id="IPR003156">
    <property type="entry name" value="DHHA1_dom"/>
</dbReference>
<proteinExistence type="predicted"/>
<dbReference type="PANTHER" id="PTHR47618:SF1">
    <property type="entry name" value="BIFUNCTIONAL OLIGORIBONUCLEASE AND PAP PHOSPHATASE NRNA"/>
    <property type="match status" value="1"/>
</dbReference>
<evidence type="ECO:0000259" key="1">
    <source>
        <dbReference type="Pfam" id="PF01368"/>
    </source>
</evidence>
<dbReference type="RefSeq" id="WP_008908801.1">
    <property type="nucleotide sequence ID" value="NZ_CAKP01000081.1"/>
</dbReference>
<dbReference type="STRING" id="857293.CAAU_1452"/>
<dbReference type="OrthoDB" id="9803668at2"/>
<dbReference type="Proteomes" id="UP000007652">
    <property type="component" value="Unassembled WGS sequence"/>
</dbReference>
<dbReference type="GO" id="GO:0003676">
    <property type="term" value="F:nucleic acid binding"/>
    <property type="evidence" value="ECO:0007669"/>
    <property type="project" value="InterPro"/>
</dbReference>
<reference evidence="3 4" key="1">
    <citation type="journal article" date="2011" name="J. Bacteriol.">
        <title>Draft genome sequence of Caloramator australicus strain RC3T, a thermoanaerobe from the Great Artesian Basin of Australia.</title>
        <authorList>
            <person name="Ogg C.D."/>
            <person name="Patel B.K.C."/>
        </authorList>
    </citation>
    <scope>NUCLEOTIDE SEQUENCE [LARGE SCALE GENOMIC DNA]</scope>
    <source>
        <strain evidence="3 4">RC3</strain>
    </source>
</reference>
<accession>I7J577</accession>
<evidence type="ECO:0000313" key="3">
    <source>
        <dbReference type="EMBL" id="CCJ33536.1"/>
    </source>
</evidence>
<dbReference type="InterPro" id="IPR001667">
    <property type="entry name" value="DDH_dom"/>
</dbReference>
<dbReference type="PANTHER" id="PTHR47618">
    <property type="entry name" value="BIFUNCTIONAL OLIGORIBONUCLEASE AND PAP PHOSPHATASE NRNA"/>
    <property type="match status" value="1"/>
</dbReference>
<sequence length="318" mass="35478">MILNKIGDIIKRNKSFAVVSHIIPDGDAIGSTLGLYNFLSEIGKDVDVFNPDKLPSKFNFLPGFFDVKDTLVKRHYDCIFVLDCSDKDRLGPLVELLNMADVVINIDHHISNDLFADINYVDTNAGAVGEIIYNLIRINGFEISHNTAICLYTSIVTDTGGFKYSNTTSMTLNIAGDLINTGIDFPEINRILFDSLTVQQVKLLSRVTSTLELYNNNSIAMLHVTKDMMEECGANENDASEMVNYARDIDTVEVGVFIKEVEKGKFRVSLRSKNKIDVRIIAEKFNGGGHIRAAGCTVYGDLDEVKNKVLNEIINHWK</sequence>
<dbReference type="eggNOG" id="COG0618">
    <property type="taxonomic scope" value="Bacteria"/>
</dbReference>